<dbReference type="OrthoDB" id="6431331at2759"/>
<dbReference type="SUPFAM" id="SSF53474">
    <property type="entry name" value="alpha/beta-Hydrolases"/>
    <property type="match status" value="1"/>
</dbReference>
<name>N1QIX7_SPHMS</name>
<evidence type="ECO:0008006" key="4">
    <source>
        <dbReference type="Google" id="ProtNLM"/>
    </source>
</evidence>
<dbReference type="eggNOG" id="ENOG502S2CP">
    <property type="taxonomic scope" value="Eukaryota"/>
</dbReference>
<reference evidence="2 3" key="1">
    <citation type="journal article" date="2012" name="PLoS Pathog.">
        <title>Diverse lifestyles and strategies of plant pathogenesis encoded in the genomes of eighteen Dothideomycetes fungi.</title>
        <authorList>
            <person name="Ohm R.A."/>
            <person name="Feau N."/>
            <person name="Henrissat B."/>
            <person name="Schoch C.L."/>
            <person name="Horwitz B.A."/>
            <person name="Barry K.W."/>
            <person name="Condon B.J."/>
            <person name="Copeland A.C."/>
            <person name="Dhillon B."/>
            <person name="Glaser F."/>
            <person name="Hesse C.N."/>
            <person name="Kosti I."/>
            <person name="LaButti K."/>
            <person name="Lindquist E.A."/>
            <person name="Lucas S."/>
            <person name="Salamov A.A."/>
            <person name="Bradshaw R.E."/>
            <person name="Ciuffetti L."/>
            <person name="Hamelin R.C."/>
            <person name="Kema G.H.J."/>
            <person name="Lawrence C."/>
            <person name="Scott J.A."/>
            <person name="Spatafora J.W."/>
            <person name="Turgeon B.G."/>
            <person name="de Wit P.J.G.M."/>
            <person name="Zhong S."/>
            <person name="Goodwin S.B."/>
            <person name="Grigoriev I.V."/>
        </authorList>
    </citation>
    <scope>NUCLEOTIDE SEQUENCE [LARGE SCALE GENOMIC DNA]</scope>
    <source>
        <strain evidence="2 3">SO2202</strain>
    </source>
</reference>
<dbReference type="PANTHER" id="PTHR37471:SF1">
    <property type="entry name" value="AB HYDROLASE-1 DOMAIN-CONTAINING PROTEIN"/>
    <property type="match status" value="1"/>
</dbReference>
<evidence type="ECO:0000313" key="2">
    <source>
        <dbReference type="EMBL" id="EMF10539.1"/>
    </source>
</evidence>
<gene>
    <name evidence="2" type="ORF">SEPMUDRAFT_49679</name>
</gene>
<dbReference type="GeneID" id="27906263"/>
<dbReference type="STRING" id="692275.N1QIX7"/>
<dbReference type="RefSeq" id="XP_016758660.1">
    <property type="nucleotide sequence ID" value="XM_016909126.1"/>
</dbReference>
<dbReference type="Proteomes" id="UP000016931">
    <property type="component" value="Unassembled WGS sequence"/>
</dbReference>
<dbReference type="PANTHER" id="PTHR37471">
    <property type="entry name" value="UNNAMED PRODUCT"/>
    <property type="match status" value="1"/>
</dbReference>
<evidence type="ECO:0000256" key="1">
    <source>
        <dbReference type="SAM" id="Phobius"/>
    </source>
</evidence>
<organism evidence="2 3">
    <name type="scientific">Sphaerulina musiva (strain SO2202)</name>
    <name type="common">Poplar stem canker fungus</name>
    <name type="synonym">Septoria musiva</name>
    <dbReference type="NCBI Taxonomy" id="692275"/>
    <lineage>
        <taxon>Eukaryota</taxon>
        <taxon>Fungi</taxon>
        <taxon>Dikarya</taxon>
        <taxon>Ascomycota</taxon>
        <taxon>Pezizomycotina</taxon>
        <taxon>Dothideomycetes</taxon>
        <taxon>Dothideomycetidae</taxon>
        <taxon>Mycosphaerellales</taxon>
        <taxon>Mycosphaerellaceae</taxon>
        <taxon>Sphaerulina</taxon>
    </lineage>
</organism>
<keyword evidence="1" id="KW-1133">Transmembrane helix</keyword>
<dbReference type="OMA" id="WSENILW"/>
<sequence>MISDTPTNRILIRTIIVFFQSYAPLCVGYITWTLLASYWPACNLGIESSSSSSRYLLLWRERGWLWRVCLAEAIFYLFFFCLWYKNFVQREALHPPLRTRGERENLFRKCQREILDPEGFLRGWFRGAKAEDVGREEVKRFLNWSFWDGRARVVGEKEDGDANADAAEIEQYIDKMSVMMPQPFLPGPGKAKSLRLTLDPVEIEARSLLWYTLIMLADTLSQVLLQAKGFTYHRRSLWKTAAAVFPPRPAAFFTRSTSVAPSISYFLREHHSHTRLPVLYIHGIGIGLLPSVQFLSELDHELNHGRSSSDQVGILAIEILQISSRLTESIPRRADFLAQLTTIINHHFGPNSHFVLGAHSYGTILSANILNDDHLSPRVSATLLVDPVSFMLHMPDVAYNFTCRKPVRANEWLLWYFASKDPQIAHTLGRHFFWTENILWRDRVDGLIERYGLRVTASISSADLIVSAKAVRAYLESTGTGTGTCSKQVDGSGGLEKRERELHRGVGSETWKGQGLETIWWEGYDHGDVYDSKEDRARLIRALVHYCQEK</sequence>
<keyword evidence="1" id="KW-0812">Transmembrane</keyword>
<keyword evidence="1" id="KW-0472">Membrane</keyword>
<dbReference type="EMBL" id="KB456267">
    <property type="protein sequence ID" value="EMF10539.1"/>
    <property type="molecule type" value="Genomic_DNA"/>
</dbReference>
<feature type="transmembrane region" description="Helical" evidence="1">
    <location>
        <begin position="64"/>
        <end position="84"/>
    </location>
</feature>
<keyword evidence="3" id="KW-1185">Reference proteome</keyword>
<dbReference type="AlphaFoldDB" id="N1QIX7"/>
<evidence type="ECO:0000313" key="3">
    <source>
        <dbReference type="Proteomes" id="UP000016931"/>
    </source>
</evidence>
<proteinExistence type="predicted"/>
<dbReference type="Gene3D" id="3.40.50.1820">
    <property type="entry name" value="alpha/beta hydrolase"/>
    <property type="match status" value="1"/>
</dbReference>
<dbReference type="InterPro" id="IPR029058">
    <property type="entry name" value="AB_hydrolase_fold"/>
</dbReference>
<accession>N1QIX7</accession>
<feature type="transmembrane region" description="Helical" evidence="1">
    <location>
        <begin position="12"/>
        <end position="35"/>
    </location>
</feature>
<dbReference type="HOGENOM" id="CLU_027502_2_0_1"/>
<protein>
    <recommendedName>
        <fullName evidence="4">AB hydrolase-1 domain-containing protein</fullName>
    </recommendedName>
</protein>